<evidence type="ECO:0000256" key="6">
    <source>
        <dbReference type="RuleBase" id="RU003858"/>
    </source>
</evidence>
<dbReference type="GO" id="GO:0006886">
    <property type="term" value="P:intracellular protein transport"/>
    <property type="evidence" value="ECO:0007669"/>
    <property type="project" value="InterPro"/>
</dbReference>
<sequence>MNDRLGDLGADTPSWAIDSNSNDIETGNNWSSNTANRRDSNPFVDLSGNTPPKKSNKKSNDWHDLDLNQETGDDFQDFYSSQENQKQIESQTYMDAFFRDMQSIQSSIQEINHATKRIAEINEEAIMTTSEAKEKSMSMELRPLIDQTNKKAKKTKNLLQVLKQETGKLSKEKKLTTADLRVRDNLCNTTTRKFIDEMKLYQNAQQKYKTDLKSKNERQIRNVNPSATDEEIDQIMRSDGGREQLFQQQILAGGVNDQIKQTYTKVSTKYQDVKLLEQSVAELHQMFLDFALLTEQQGELIDQIEFNVKNAADHVEDANVQVYEAIEISKGIRKKQCCILIIVIAIVIAILFGIGVLP</sequence>
<dbReference type="EMBL" id="BLLK01000075">
    <property type="protein sequence ID" value="GFH61795.1"/>
    <property type="molecule type" value="Genomic_DNA"/>
</dbReference>
<dbReference type="GO" id="GO:0048278">
    <property type="term" value="P:vesicle docking"/>
    <property type="evidence" value="ECO:0007669"/>
    <property type="project" value="TreeGrafter"/>
</dbReference>
<dbReference type="Gene3D" id="1.20.5.110">
    <property type="match status" value="1"/>
</dbReference>
<evidence type="ECO:0000256" key="3">
    <source>
        <dbReference type="ARBA" id="ARBA00022692"/>
    </source>
</evidence>
<dbReference type="GO" id="GO:0005886">
    <property type="term" value="C:plasma membrane"/>
    <property type="evidence" value="ECO:0007669"/>
    <property type="project" value="TreeGrafter"/>
</dbReference>
<dbReference type="GO" id="GO:0012505">
    <property type="term" value="C:endomembrane system"/>
    <property type="evidence" value="ECO:0007669"/>
    <property type="project" value="TreeGrafter"/>
</dbReference>
<keyword evidence="12" id="KW-1185">Reference proteome</keyword>
<evidence type="ECO:0000256" key="5">
    <source>
        <dbReference type="ARBA" id="ARBA00023136"/>
    </source>
</evidence>
<dbReference type="AlphaFoldDB" id="A0AAD3DF02"/>
<keyword evidence="5 9" id="KW-0472">Membrane</keyword>
<dbReference type="InterPro" id="IPR045242">
    <property type="entry name" value="Syntaxin"/>
</dbReference>
<dbReference type="SUPFAM" id="SSF47661">
    <property type="entry name" value="t-snare proteins"/>
    <property type="match status" value="1"/>
</dbReference>
<dbReference type="InterPro" id="IPR010989">
    <property type="entry name" value="SNARE"/>
</dbReference>
<dbReference type="SMART" id="SM00397">
    <property type="entry name" value="t_SNARE"/>
    <property type="match status" value="1"/>
</dbReference>
<keyword evidence="4 9" id="KW-1133">Transmembrane helix</keyword>
<dbReference type="GO" id="GO:0006906">
    <property type="term" value="P:vesicle fusion"/>
    <property type="evidence" value="ECO:0007669"/>
    <property type="project" value="TreeGrafter"/>
</dbReference>
<accession>A0AAD3DF02</accession>
<dbReference type="SMART" id="SM00503">
    <property type="entry name" value="SynN"/>
    <property type="match status" value="1"/>
</dbReference>
<evidence type="ECO:0000256" key="2">
    <source>
        <dbReference type="ARBA" id="ARBA00009063"/>
    </source>
</evidence>
<feature type="region of interest" description="Disordered" evidence="8">
    <location>
        <begin position="1"/>
        <end position="75"/>
    </location>
</feature>
<dbReference type="GO" id="GO:0000149">
    <property type="term" value="F:SNARE binding"/>
    <property type="evidence" value="ECO:0007669"/>
    <property type="project" value="TreeGrafter"/>
</dbReference>
<evidence type="ECO:0000256" key="7">
    <source>
        <dbReference type="SAM" id="Coils"/>
    </source>
</evidence>
<dbReference type="PROSITE" id="PS00914">
    <property type="entry name" value="SYNTAXIN"/>
    <property type="match status" value="1"/>
</dbReference>
<dbReference type="InterPro" id="IPR000727">
    <property type="entry name" value="T_SNARE_dom"/>
</dbReference>
<reference evidence="11 12" key="1">
    <citation type="journal article" date="2021" name="Sci. Rep.">
        <title>The genome of the diatom Chaetoceros tenuissimus carries an ancient integrated fragment of an extant virus.</title>
        <authorList>
            <person name="Hongo Y."/>
            <person name="Kimura K."/>
            <person name="Takaki Y."/>
            <person name="Yoshida Y."/>
            <person name="Baba S."/>
            <person name="Kobayashi G."/>
            <person name="Nagasaki K."/>
            <person name="Hano T."/>
            <person name="Tomaru Y."/>
        </authorList>
    </citation>
    <scope>NUCLEOTIDE SEQUENCE [LARGE SCALE GENOMIC DNA]</scope>
    <source>
        <strain evidence="11 12">NIES-3715</strain>
    </source>
</reference>
<dbReference type="InterPro" id="IPR006012">
    <property type="entry name" value="Syntaxin/epimorphin_CS"/>
</dbReference>
<evidence type="ECO:0000256" key="8">
    <source>
        <dbReference type="SAM" id="MobiDB-lite"/>
    </source>
</evidence>
<dbReference type="GO" id="GO:0006887">
    <property type="term" value="P:exocytosis"/>
    <property type="evidence" value="ECO:0007669"/>
    <property type="project" value="TreeGrafter"/>
</dbReference>
<dbReference type="Gene3D" id="1.20.58.70">
    <property type="match status" value="1"/>
</dbReference>
<feature type="compositionally biased region" description="Polar residues" evidence="8">
    <location>
        <begin position="17"/>
        <end position="35"/>
    </location>
</feature>
<comment type="similarity">
    <text evidence="2 6">Belongs to the syntaxin family.</text>
</comment>
<dbReference type="CDD" id="cd15848">
    <property type="entry name" value="SNARE_syntaxin1-like"/>
    <property type="match status" value="1"/>
</dbReference>
<feature type="coiled-coil region" evidence="7">
    <location>
        <begin position="104"/>
        <end position="165"/>
    </location>
</feature>
<gene>
    <name evidence="11" type="ORF">CTEN210_18271</name>
</gene>
<evidence type="ECO:0000256" key="9">
    <source>
        <dbReference type="SAM" id="Phobius"/>
    </source>
</evidence>
<evidence type="ECO:0000313" key="12">
    <source>
        <dbReference type="Proteomes" id="UP001054902"/>
    </source>
</evidence>
<dbReference type="PANTHER" id="PTHR19957">
    <property type="entry name" value="SYNTAXIN"/>
    <property type="match status" value="1"/>
</dbReference>
<keyword evidence="3 9" id="KW-0812">Transmembrane</keyword>
<name>A0AAD3DF02_9STRA</name>
<evidence type="ECO:0000313" key="11">
    <source>
        <dbReference type="EMBL" id="GFH61795.1"/>
    </source>
</evidence>
<comment type="subcellular location">
    <subcellularLocation>
        <location evidence="1">Membrane</location>
        <topology evidence="1">Single-pass type IV membrane protein</topology>
    </subcellularLocation>
</comment>
<dbReference type="PANTHER" id="PTHR19957:SF307">
    <property type="entry name" value="PROTEIN SSO1-RELATED"/>
    <property type="match status" value="1"/>
</dbReference>
<evidence type="ECO:0000259" key="10">
    <source>
        <dbReference type="PROSITE" id="PS50192"/>
    </source>
</evidence>
<evidence type="ECO:0000256" key="4">
    <source>
        <dbReference type="ARBA" id="ARBA00022989"/>
    </source>
</evidence>
<dbReference type="Pfam" id="PF00804">
    <property type="entry name" value="Syntaxin"/>
    <property type="match status" value="1"/>
</dbReference>
<keyword evidence="7" id="KW-0175">Coiled coil</keyword>
<dbReference type="Proteomes" id="UP001054902">
    <property type="component" value="Unassembled WGS sequence"/>
</dbReference>
<dbReference type="InterPro" id="IPR006011">
    <property type="entry name" value="Syntaxin_N"/>
</dbReference>
<proteinExistence type="inferred from homology"/>
<feature type="domain" description="T-SNARE coiled-coil homology" evidence="10">
    <location>
        <begin position="263"/>
        <end position="325"/>
    </location>
</feature>
<dbReference type="PROSITE" id="PS50192">
    <property type="entry name" value="T_SNARE"/>
    <property type="match status" value="1"/>
</dbReference>
<dbReference type="Pfam" id="PF05739">
    <property type="entry name" value="SNARE"/>
    <property type="match status" value="1"/>
</dbReference>
<feature type="transmembrane region" description="Helical" evidence="9">
    <location>
        <begin position="337"/>
        <end position="357"/>
    </location>
</feature>
<protein>
    <recommendedName>
        <fullName evidence="10">t-SNARE coiled-coil homology domain-containing protein</fullName>
    </recommendedName>
</protein>
<evidence type="ECO:0000256" key="1">
    <source>
        <dbReference type="ARBA" id="ARBA00004211"/>
    </source>
</evidence>
<dbReference type="GO" id="GO:0005484">
    <property type="term" value="F:SNAP receptor activity"/>
    <property type="evidence" value="ECO:0007669"/>
    <property type="project" value="InterPro"/>
</dbReference>
<organism evidence="11 12">
    <name type="scientific">Chaetoceros tenuissimus</name>
    <dbReference type="NCBI Taxonomy" id="426638"/>
    <lineage>
        <taxon>Eukaryota</taxon>
        <taxon>Sar</taxon>
        <taxon>Stramenopiles</taxon>
        <taxon>Ochrophyta</taxon>
        <taxon>Bacillariophyta</taxon>
        <taxon>Coscinodiscophyceae</taxon>
        <taxon>Chaetocerotophycidae</taxon>
        <taxon>Chaetocerotales</taxon>
        <taxon>Chaetocerotaceae</taxon>
        <taxon>Chaetoceros</taxon>
    </lineage>
</organism>
<dbReference type="GO" id="GO:0031201">
    <property type="term" value="C:SNARE complex"/>
    <property type="evidence" value="ECO:0007669"/>
    <property type="project" value="TreeGrafter"/>
</dbReference>
<comment type="caution">
    <text evidence="11">The sequence shown here is derived from an EMBL/GenBank/DDBJ whole genome shotgun (WGS) entry which is preliminary data.</text>
</comment>